<protein>
    <submittedName>
        <fullName evidence="1">Uncharacterized protein</fullName>
    </submittedName>
</protein>
<proteinExistence type="predicted"/>
<gene>
    <name evidence="1" type="ORF">SVUK_LOCUS11910</name>
</gene>
<evidence type="ECO:0000313" key="2">
    <source>
        <dbReference type="Proteomes" id="UP000270094"/>
    </source>
</evidence>
<dbReference type="Proteomes" id="UP000270094">
    <property type="component" value="Unassembled WGS sequence"/>
</dbReference>
<dbReference type="EMBL" id="UYYB01097994">
    <property type="protein sequence ID" value="VDM76912.1"/>
    <property type="molecule type" value="Genomic_DNA"/>
</dbReference>
<evidence type="ECO:0000313" key="1">
    <source>
        <dbReference type="EMBL" id="VDM76912.1"/>
    </source>
</evidence>
<accession>A0A3P7LCA4</accession>
<keyword evidence="2" id="KW-1185">Reference proteome</keyword>
<sequence>MGVIPFIFDLMNGLGPHYPQCVCAPPPCAATANAVSASQATVVGQTALVEPLPPVQSVPPPYVGGGGGYGGLPPNMYSAAGYPYRRRYRR</sequence>
<dbReference type="AlphaFoldDB" id="A0A3P7LCA4"/>
<reference evidence="1 2" key="1">
    <citation type="submission" date="2018-11" db="EMBL/GenBank/DDBJ databases">
        <authorList>
            <consortium name="Pathogen Informatics"/>
        </authorList>
    </citation>
    <scope>NUCLEOTIDE SEQUENCE [LARGE SCALE GENOMIC DNA]</scope>
</reference>
<name>A0A3P7LCA4_STRVU</name>
<organism evidence="1 2">
    <name type="scientific">Strongylus vulgaris</name>
    <name type="common">Blood worm</name>
    <dbReference type="NCBI Taxonomy" id="40348"/>
    <lineage>
        <taxon>Eukaryota</taxon>
        <taxon>Metazoa</taxon>
        <taxon>Ecdysozoa</taxon>
        <taxon>Nematoda</taxon>
        <taxon>Chromadorea</taxon>
        <taxon>Rhabditida</taxon>
        <taxon>Rhabditina</taxon>
        <taxon>Rhabditomorpha</taxon>
        <taxon>Strongyloidea</taxon>
        <taxon>Strongylidae</taxon>
        <taxon>Strongylus</taxon>
    </lineage>
</organism>